<evidence type="ECO:0000313" key="4">
    <source>
        <dbReference type="Proteomes" id="UP001500897"/>
    </source>
</evidence>
<protein>
    <submittedName>
        <fullName evidence="3">DUF397 domain-containing protein</fullName>
    </submittedName>
</protein>
<proteinExistence type="predicted"/>
<feature type="domain" description="DUF397" evidence="2">
    <location>
        <begin position="10"/>
        <end position="67"/>
    </location>
</feature>
<evidence type="ECO:0000313" key="3">
    <source>
        <dbReference type="EMBL" id="GAA2114598.1"/>
    </source>
</evidence>
<dbReference type="RefSeq" id="WP_344556440.1">
    <property type="nucleotide sequence ID" value="NZ_BAAANS010000049.1"/>
</dbReference>
<keyword evidence="4" id="KW-1185">Reference proteome</keyword>
<comment type="caution">
    <text evidence="3">The sequence shown here is derived from an EMBL/GenBank/DDBJ whole genome shotgun (WGS) entry which is preliminary data.</text>
</comment>
<evidence type="ECO:0000259" key="2">
    <source>
        <dbReference type="Pfam" id="PF04149"/>
    </source>
</evidence>
<dbReference type="EMBL" id="BAAANS010000049">
    <property type="protein sequence ID" value="GAA2114598.1"/>
    <property type="molecule type" value="Genomic_DNA"/>
</dbReference>
<dbReference type="Pfam" id="PF04149">
    <property type="entry name" value="DUF397"/>
    <property type="match status" value="1"/>
</dbReference>
<accession>A0ABN2XNR3</accession>
<organism evidence="3 4">
    <name type="scientific">Kitasatospora saccharophila</name>
    <dbReference type="NCBI Taxonomy" id="407973"/>
    <lineage>
        <taxon>Bacteria</taxon>
        <taxon>Bacillati</taxon>
        <taxon>Actinomycetota</taxon>
        <taxon>Actinomycetes</taxon>
        <taxon>Kitasatosporales</taxon>
        <taxon>Streptomycetaceae</taxon>
        <taxon>Kitasatospora</taxon>
    </lineage>
</organism>
<gene>
    <name evidence="3" type="ORF">GCM10009759_59000</name>
</gene>
<reference evidence="4" key="1">
    <citation type="journal article" date="2019" name="Int. J. Syst. Evol. Microbiol.">
        <title>The Global Catalogue of Microorganisms (GCM) 10K type strain sequencing project: providing services to taxonomists for standard genome sequencing and annotation.</title>
        <authorList>
            <consortium name="The Broad Institute Genomics Platform"/>
            <consortium name="The Broad Institute Genome Sequencing Center for Infectious Disease"/>
            <person name="Wu L."/>
            <person name="Ma J."/>
        </authorList>
    </citation>
    <scope>NUCLEOTIDE SEQUENCE [LARGE SCALE GENOMIC DNA]</scope>
    <source>
        <strain evidence="4">JCM 14559</strain>
    </source>
</reference>
<dbReference type="InterPro" id="IPR007278">
    <property type="entry name" value="DUF397"/>
</dbReference>
<name>A0ABN2XNR3_9ACTN</name>
<feature type="region of interest" description="Disordered" evidence="1">
    <location>
        <begin position="1"/>
        <end position="20"/>
    </location>
</feature>
<sequence length="73" mass="7639">MTPQVDLSGAHWSKSSYSGNNGGNCVEASHTFATTAGIVPVRDSKDPEGPALLFPNTTWQTFLTGLKSGDITA</sequence>
<evidence type="ECO:0000256" key="1">
    <source>
        <dbReference type="SAM" id="MobiDB-lite"/>
    </source>
</evidence>
<dbReference type="Proteomes" id="UP001500897">
    <property type="component" value="Unassembled WGS sequence"/>
</dbReference>